<dbReference type="SUPFAM" id="SSF53474">
    <property type="entry name" value="alpha/beta-Hydrolases"/>
    <property type="match status" value="1"/>
</dbReference>
<dbReference type="InterPro" id="IPR050266">
    <property type="entry name" value="AB_hydrolase_sf"/>
</dbReference>
<dbReference type="OrthoDB" id="9791366at2"/>
<proteinExistence type="predicted"/>
<dbReference type="InterPro" id="IPR000073">
    <property type="entry name" value="AB_hydrolase_1"/>
</dbReference>
<accession>A0A1E5XI49</accession>
<dbReference type="InterPro" id="IPR029058">
    <property type="entry name" value="AB_hydrolase_fold"/>
</dbReference>
<dbReference type="GO" id="GO:0016020">
    <property type="term" value="C:membrane"/>
    <property type="evidence" value="ECO:0007669"/>
    <property type="project" value="TreeGrafter"/>
</dbReference>
<dbReference type="Proteomes" id="UP000095463">
    <property type="component" value="Unassembled WGS sequence"/>
</dbReference>
<evidence type="ECO:0000313" key="2">
    <source>
        <dbReference type="EMBL" id="OEO28277.1"/>
    </source>
</evidence>
<dbReference type="PANTHER" id="PTHR43798:SF33">
    <property type="entry name" value="HYDROLASE, PUTATIVE (AFU_ORTHOLOGUE AFUA_2G14860)-RELATED"/>
    <property type="match status" value="1"/>
</dbReference>
<comment type="caution">
    <text evidence="2">The sequence shown here is derived from an EMBL/GenBank/DDBJ whole genome shotgun (WGS) entry which is preliminary data.</text>
</comment>
<evidence type="ECO:0000313" key="3">
    <source>
        <dbReference type="Proteomes" id="UP000095463"/>
    </source>
</evidence>
<feature type="domain" description="AB hydrolase-1" evidence="1">
    <location>
        <begin position="48"/>
        <end position="296"/>
    </location>
</feature>
<dbReference type="AlphaFoldDB" id="A0A1E5XI49"/>
<name>A0A1E5XI49_9HYPH</name>
<dbReference type="RefSeq" id="WP_069912419.1">
    <property type="nucleotide sequence ID" value="NZ_LAJE02000385.1"/>
</dbReference>
<sequence length="314" mass="34966">MMFSRPRPSPDDHRSFAALPVTRYTIGQADEQIAVHISGRLAIGRIPLVCVPGYQRNMTDFADFANHFHRVYGDDWPIVLIDLKGRGRSSDRVDKSRYISTVDALELIQVLAALAVDGGIFVGQGYGGQVVMALAAERPNLVTGAVLIDAGPVSDPRGLVRLRNNLRDLEGNRSEAGYRTMARRMLAPDYPAATEGLLDVLAARTHFLDKRNRVRALFDQHLTGLLEAFEHDDILVPQWQLFDALGSAPLLLMRTQLTEQVRRETFEEMLRRRRDAEGYVIEGSGSPALLNTPEDVGPIAEFVRKLVKRRAKAA</sequence>
<dbReference type="Gene3D" id="3.40.50.1820">
    <property type="entry name" value="alpha/beta hydrolase"/>
    <property type="match status" value="1"/>
</dbReference>
<dbReference type="PANTHER" id="PTHR43798">
    <property type="entry name" value="MONOACYLGLYCEROL LIPASE"/>
    <property type="match status" value="1"/>
</dbReference>
<organism evidence="2 3">
    <name type="scientific">Devosia insulae DS-56</name>
    <dbReference type="NCBI Taxonomy" id="1116389"/>
    <lineage>
        <taxon>Bacteria</taxon>
        <taxon>Pseudomonadati</taxon>
        <taxon>Pseudomonadota</taxon>
        <taxon>Alphaproteobacteria</taxon>
        <taxon>Hyphomicrobiales</taxon>
        <taxon>Devosiaceae</taxon>
        <taxon>Devosia</taxon>
    </lineage>
</organism>
<dbReference type="EMBL" id="LAJE02000385">
    <property type="protein sequence ID" value="OEO28277.1"/>
    <property type="molecule type" value="Genomic_DNA"/>
</dbReference>
<evidence type="ECO:0000259" key="1">
    <source>
        <dbReference type="Pfam" id="PF12697"/>
    </source>
</evidence>
<reference evidence="2 3" key="1">
    <citation type="journal article" date="2015" name="Genome Announc.">
        <title>Genome Assemblies of Three Soil-Associated Devosia species: D. insulae, D. limi, and D. soli.</title>
        <authorList>
            <person name="Hassan Y.I."/>
            <person name="Lepp D."/>
            <person name="Zhou T."/>
        </authorList>
    </citation>
    <scope>NUCLEOTIDE SEQUENCE [LARGE SCALE GENOMIC DNA]</scope>
    <source>
        <strain evidence="2 3">DS-56</strain>
    </source>
</reference>
<keyword evidence="3" id="KW-1185">Reference proteome</keyword>
<protein>
    <recommendedName>
        <fullName evidence="1">AB hydrolase-1 domain-containing protein</fullName>
    </recommendedName>
</protein>
<gene>
    <name evidence="2" type="ORF">VW23_005605</name>
</gene>
<dbReference type="Pfam" id="PF12697">
    <property type="entry name" value="Abhydrolase_6"/>
    <property type="match status" value="1"/>
</dbReference>